<dbReference type="GO" id="GO:0005524">
    <property type="term" value="F:ATP binding"/>
    <property type="evidence" value="ECO:0007669"/>
    <property type="project" value="UniProtKB-KW"/>
</dbReference>
<proteinExistence type="inferred from homology"/>
<dbReference type="InterPro" id="IPR024185">
    <property type="entry name" value="FTHF_cligase-like_sf"/>
</dbReference>
<dbReference type="EC" id="6.3.3.2" evidence="4"/>
<evidence type="ECO:0000313" key="5">
    <source>
        <dbReference type="EMBL" id="MBL4928204.1"/>
    </source>
</evidence>
<keyword evidence="5" id="KW-0436">Ligase</keyword>
<dbReference type="GO" id="GO:0035999">
    <property type="term" value="P:tetrahydrofolate interconversion"/>
    <property type="evidence" value="ECO:0007669"/>
    <property type="project" value="TreeGrafter"/>
</dbReference>
<dbReference type="Pfam" id="PF01812">
    <property type="entry name" value="5-FTHF_cyc-lig"/>
    <property type="match status" value="1"/>
</dbReference>
<dbReference type="PANTHER" id="PTHR23407:SF1">
    <property type="entry name" value="5-FORMYLTETRAHYDROFOLATE CYCLO-LIGASE"/>
    <property type="match status" value="1"/>
</dbReference>
<comment type="catalytic activity">
    <reaction evidence="4">
        <text>(6S)-5-formyl-5,6,7,8-tetrahydrofolate + ATP = (6R)-5,10-methenyltetrahydrofolate + ADP + phosphate</text>
        <dbReference type="Rhea" id="RHEA:10488"/>
        <dbReference type="ChEBI" id="CHEBI:30616"/>
        <dbReference type="ChEBI" id="CHEBI:43474"/>
        <dbReference type="ChEBI" id="CHEBI:57455"/>
        <dbReference type="ChEBI" id="CHEBI:57457"/>
        <dbReference type="ChEBI" id="CHEBI:456216"/>
        <dbReference type="EC" id="6.3.3.2"/>
    </reaction>
</comment>
<name>A0A8J7MVD2_9RHOB</name>
<evidence type="ECO:0000256" key="3">
    <source>
        <dbReference type="ARBA" id="ARBA00022840"/>
    </source>
</evidence>
<dbReference type="PANTHER" id="PTHR23407">
    <property type="entry name" value="ATPASE INHIBITOR/5-FORMYLTETRAHYDROFOLATE CYCLO-LIGASE"/>
    <property type="match status" value="1"/>
</dbReference>
<comment type="similarity">
    <text evidence="1 4">Belongs to the 5-formyltetrahydrofolate cyclo-ligase family.</text>
</comment>
<evidence type="ECO:0000313" key="6">
    <source>
        <dbReference type="Proteomes" id="UP000619033"/>
    </source>
</evidence>
<dbReference type="NCBIfam" id="TIGR02727">
    <property type="entry name" value="MTHFS_bact"/>
    <property type="match status" value="1"/>
</dbReference>
<protein>
    <recommendedName>
        <fullName evidence="4">5-formyltetrahydrofolate cyclo-ligase</fullName>
        <ecNumber evidence="4">6.3.3.2</ecNumber>
    </recommendedName>
</protein>
<gene>
    <name evidence="5" type="ORF">JI744_08825</name>
</gene>
<comment type="caution">
    <text evidence="5">The sequence shown here is derived from an EMBL/GenBank/DDBJ whole genome shotgun (WGS) entry which is preliminary data.</text>
</comment>
<organism evidence="5 6">
    <name type="scientific">Fuscibacter oryzae</name>
    <dbReference type="NCBI Taxonomy" id="2803939"/>
    <lineage>
        <taxon>Bacteria</taxon>
        <taxon>Pseudomonadati</taxon>
        <taxon>Pseudomonadota</taxon>
        <taxon>Alphaproteobacteria</taxon>
        <taxon>Rhodobacterales</taxon>
        <taxon>Paracoccaceae</taxon>
        <taxon>Fuscibacter</taxon>
    </lineage>
</organism>
<keyword evidence="6" id="KW-1185">Reference proteome</keyword>
<evidence type="ECO:0000256" key="2">
    <source>
        <dbReference type="ARBA" id="ARBA00022741"/>
    </source>
</evidence>
<dbReference type="GO" id="GO:0009396">
    <property type="term" value="P:folic acid-containing compound biosynthetic process"/>
    <property type="evidence" value="ECO:0007669"/>
    <property type="project" value="TreeGrafter"/>
</dbReference>
<keyword evidence="2 4" id="KW-0547">Nucleotide-binding</keyword>
<dbReference type="Gene3D" id="3.40.50.10420">
    <property type="entry name" value="NagB/RpiA/CoA transferase-like"/>
    <property type="match status" value="1"/>
</dbReference>
<dbReference type="InterPro" id="IPR002698">
    <property type="entry name" value="FTHF_cligase"/>
</dbReference>
<dbReference type="GO" id="GO:0030272">
    <property type="term" value="F:5-formyltetrahydrofolate cyclo-ligase activity"/>
    <property type="evidence" value="ECO:0007669"/>
    <property type="project" value="UniProtKB-EC"/>
</dbReference>
<sequence length="228" mass="24892">MTGAGQRPPSSPVCSLAEVEGHDMQQELEVARWRRAERERLRADRMAMAVAARQDWAAALMRHLSAGLSGWLGDPKGRVISGYWPIKGEADLRPWLTELHAAGAIIALPVVVTKASPLVFRHWYPGMVMERGDWNIPVPPASAKVLHPDLSLAPLVGWDRANYRLGYGGGYFDRTLAAASPRPFVVGVGLQSAELATVFPQWHDIPMSVIVTDEGVQSNSLSRSGAPR</sequence>
<dbReference type="InterPro" id="IPR037171">
    <property type="entry name" value="NagB/RpiA_transferase-like"/>
</dbReference>
<keyword evidence="3 4" id="KW-0067">ATP-binding</keyword>
<keyword evidence="4" id="KW-0460">Magnesium</keyword>
<reference evidence="5" key="1">
    <citation type="submission" date="2021-01" db="EMBL/GenBank/DDBJ databases">
        <title>Genome seq and assembly of Tabrizicola sp. KVB23.</title>
        <authorList>
            <person name="Chhetri G."/>
        </authorList>
    </citation>
    <scope>NUCLEOTIDE SEQUENCE</scope>
    <source>
        <strain evidence="5">KVB23</strain>
    </source>
</reference>
<dbReference type="Proteomes" id="UP000619033">
    <property type="component" value="Unassembled WGS sequence"/>
</dbReference>
<evidence type="ECO:0000256" key="4">
    <source>
        <dbReference type="RuleBase" id="RU361279"/>
    </source>
</evidence>
<accession>A0A8J7MVD2</accession>
<comment type="cofactor">
    <cofactor evidence="4">
        <name>Mg(2+)</name>
        <dbReference type="ChEBI" id="CHEBI:18420"/>
    </cofactor>
</comment>
<keyword evidence="4" id="KW-0479">Metal-binding</keyword>
<dbReference type="GO" id="GO:0046872">
    <property type="term" value="F:metal ion binding"/>
    <property type="evidence" value="ECO:0007669"/>
    <property type="project" value="UniProtKB-KW"/>
</dbReference>
<evidence type="ECO:0000256" key="1">
    <source>
        <dbReference type="ARBA" id="ARBA00010638"/>
    </source>
</evidence>
<dbReference type="AlphaFoldDB" id="A0A8J7MVD2"/>
<dbReference type="SUPFAM" id="SSF100950">
    <property type="entry name" value="NagB/RpiA/CoA transferase-like"/>
    <property type="match status" value="1"/>
</dbReference>
<dbReference type="EMBL" id="JAESVP010000004">
    <property type="protein sequence ID" value="MBL4928204.1"/>
    <property type="molecule type" value="Genomic_DNA"/>
</dbReference>
<dbReference type="RefSeq" id="WP_202659701.1">
    <property type="nucleotide sequence ID" value="NZ_JAESVP010000004.1"/>
</dbReference>